<dbReference type="InParanoid" id="A0A401GY56"/>
<feature type="compositionally biased region" description="Pro residues" evidence="1">
    <location>
        <begin position="91"/>
        <end position="101"/>
    </location>
</feature>
<accession>A0A401GY56</accession>
<proteinExistence type="predicted"/>
<feature type="compositionally biased region" description="Basic and acidic residues" evidence="1">
    <location>
        <begin position="1"/>
        <end position="12"/>
    </location>
</feature>
<gene>
    <name evidence="2" type="ORF">SCP_1003840</name>
</gene>
<evidence type="ECO:0000256" key="1">
    <source>
        <dbReference type="SAM" id="MobiDB-lite"/>
    </source>
</evidence>
<dbReference type="GeneID" id="38784054"/>
<organism evidence="2 3">
    <name type="scientific">Sparassis crispa</name>
    <dbReference type="NCBI Taxonomy" id="139825"/>
    <lineage>
        <taxon>Eukaryota</taxon>
        <taxon>Fungi</taxon>
        <taxon>Dikarya</taxon>
        <taxon>Basidiomycota</taxon>
        <taxon>Agaricomycotina</taxon>
        <taxon>Agaricomycetes</taxon>
        <taxon>Polyporales</taxon>
        <taxon>Sparassidaceae</taxon>
        <taxon>Sparassis</taxon>
    </lineage>
</organism>
<dbReference type="RefSeq" id="XP_027618050.1">
    <property type="nucleotide sequence ID" value="XM_027762249.1"/>
</dbReference>
<protein>
    <submittedName>
        <fullName evidence="2">Uncharacterized protein</fullName>
    </submittedName>
</protein>
<dbReference type="AlphaFoldDB" id="A0A401GY56"/>
<dbReference type="STRING" id="139825.A0A401GY56"/>
<reference evidence="2 3" key="1">
    <citation type="journal article" date="2018" name="Sci. Rep.">
        <title>Genome sequence of the cauliflower mushroom Sparassis crispa (Hanabiratake) and its association with beneficial usage.</title>
        <authorList>
            <person name="Kiyama R."/>
            <person name="Furutani Y."/>
            <person name="Kawaguchi K."/>
            <person name="Nakanishi T."/>
        </authorList>
    </citation>
    <scope>NUCLEOTIDE SEQUENCE [LARGE SCALE GENOMIC DNA]</scope>
</reference>
<evidence type="ECO:0000313" key="3">
    <source>
        <dbReference type="Proteomes" id="UP000287166"/>
    </source>
</evidence>
<feature type="region of interest" description="Disordered" evidence="1">
    <location>
        <begin position="121"/>
        <end position="229"/>
    </location>
</feature>
<dbReference type="OrthoDB" id="3215163at2759"/>
<feature type="compositionally biased region" description="Polar residues" evidence="1">
    <location>
        <begin position="160"/>
        <end position="171"/>
    </location>
</feature>
<feature type="region of interest" description="Disordered" evidence="1">
    <location>
        <begin position="1"/>
        <end position="25"/>
    </location>
</feature>
<dbReference type="Proteomes" id="UP000287166">
    <property type="component" value="Unassembled WGS sequence"/>
</dbReference>
<comment type="caution">
    <text evidence="2">The sequence shown here is derived from an EMBL/GenBank/DDBJ whole genome shotgun (WGS) entry which is preliminary data.</text>
</comment>
<dbReference type="EMBL" id="BFAD01000010">
    <property type="protein sequence ID" value="GBE87137.1"/>
    <property type="molecule type" value="Genomic_DNA"/>
</dbReference>
<name>A0A401GY56_9APHY</name>
<evidence type="ECO:0000313" key="2">
    <source>
        <dbReference type="EMBL" id="GBE87137.1"/>
    </source>
</evidence>
<keyword evidence="3" id="KW-1185">Reference proteome</keyword>
<feature type="region of interest" description="Disordered" evidence="1">
    <location>
        <begin position="79"/>
        <end position="104"/>
    </location>
</feature>
<sequence>MKGKRDGEELKPHSTKRARMTLPPGFVQKKQPINVSAPKFVSAFGDASSPSTPGPSKARVGSTDLEKLRAGHLSAFGEVSPVKKVPERPPKAPPVVLPSPPKSAEDGMQAVVSALRQPVGVSESASGRLRSISGLQLRPSISSTMKPMSLGPRPPPANPLRSSKPLSSVTPISRPPPFPGTSSSMKPISRTIPIPPPPKHGASPSKNPASLKSIAAPPSFAPKTPSRSVQREMKTIFTTNVALATDPHTESGSAELLSIFVQQHGHGYVDPVERELLRGLGQSPEKASKNKNKDAKYLRGGLADNAKCLFGHNDTALLLWQTDIHNCIRNSRRVVPELRLRIVSVFHVSKGTGNHRSHQPPCLAILRCRNSGNQSAEVLNILLNIGSPCANLRMNKVEDVQEGREVYVWRPWHNVDLSSTSLLADGVDPSGSGSVIFCSRFWIPPL</sequence>